<comment type="similarity">
    <text evidence="6">Belongs to the peptidase M48 family.</text>
</comment>
<keyword evidence="4 6" id="KW-0862">Zinc</keyword>
<dbReference type="AlphaFoldDB" id="A0A063XW01"/>
<dbReference type="GO" id="GO:0046872">
    <property type="term" value="F:metal ion binding"/>
    <property type="evidence" value="ECO:0007669"/>
    <property type="project" value="UniProtKB-KW"/>
</dbReference>
<dbReference type="InterPro" id="IPR051156">
    <property type="entry name" value="Mito/Outer_Membr_Metalloprot"/>
</dbReference>
<dbReference type="SUPFAM" id="SSF48452">
    <property type="entry name" value="TPR-like"/>
    <property type="match status" value="1"/>
</dbReference>
<evidence type="ECO:0000313" key="9">
    <source>
        <dbReference type="Proteomes" id="UP000027318"/>
    </source>
</evidence>
<dbReference type="GO" id="GO:0004222">
    <property type="term" value="F:metalloendopeptidase activity"/>
    <property type="evidence" value="ECO:0007669"/>
    <property type="project" value="InterPro"/>
</dbReference>
<dbReference type="InterPro" id="IPR001915">
    <property type="entry name" value="Peptidase_M48"/>
</dbReference>
<dbReference type="CDD" id="cd07324">
    <property type="entry name" value="M48C_Oma1-like"/>
    <property type="match status" value="1"/>
</dbReference>
<proteinExistence type="inferred from homology"/>
<comment type="caution">
    <text evidence="8">The sequence shown here is derived from an EMBL/GenBank/DDBJ whole genome shotgun (WGS) entry which is preliminary data.</text>
</comment>
<dbReference type="GO" id="GO:0016020">
    <property type="term" value="C:membrane"/>
    <property type="evidence" value="ECO:0007669"/>
    <property type="project" value="TreeGrafter"/>
</dbReference>
<dbReference type="Gene3D" id="1.25.40.10">
    <property type="entry name" value="Tetratricopeptide repeat domain"/>
    <property type="match status" value="1"/>
</dbReference>
<keyword evidence="9" id="KW-1185">Reference proteome</keyword>
<evidence type="ECO:0000313" key="8">
    <source>
        <dbReference type="EMBL" id="KDE38398.1"/>
    </source>
</evidence>
<dbReference type="STRING" id="267850.ADINL_2853"/>
<keyword evidence="5 6" id="KW-0482">Metalloprotease</keyword>
<protein>
    <submittedName>
        <fullName evidence="8">Exported zinc metalloprotease YfgC</fullName>
    </submittedName>
</protein>
<evidence type="ECO:0000256" key="3">
    <source>
        <dbReference type="ARBA" id="ARBA00022801"/>
    </source>
</evidence>
<dbReference type="Pfam" id="PF14559">
    <property type="entry name" value="TPR_19"/>
    <property type="match status" value="1"/>
</dbReference>
<evidence type="ECO:0000256" key="4">
    <source>
        <dbReference type="ARBA" id="ARBA00022833"/>
    </source>
</evidence>
<sequence length="419" mass="47094">MQDPITFHYLDELLWDLAPHSQLTDRRLELIVLDNPTFNAFAVPGGIIGVHAGLITAAGSEDELVSVLAHELAHLSQRHYAQRIEEERRNRPLVLAGVLASILIAAADPQGGAAALSGTIGAQAQAQLSFSRRNEEEADRIGMQTLVAANRDPKAMPMMFSRLQRSYRFYGQRPPEFLLSHPVTEARIADSLNRAEALPTVTPRPYTPDFDLIRTRMEVHLSNQPGEILQRFLADSRENSHARSHYGVLLAGIRTGELKLAREALAKLPSSWQQHLYVQLSGIELLLAEHDYTEAQHQSSQLMDLYPGSLPVMKLHARVMHESGRPDRAIPVYRQVLQDYPTDVDSWYQLAEAEGLAGNITGVHEARIEYFLLTGNLDSAVQQITFAKRERNLRPADIARLEQLEAETLEIRRQMKEDF</sequence>
<evidence type="ECO:0000256" key="6">
    <source>
        <dbReference type="RuleBase" id="RU003983"/>
    </source>
</evidence>
<feature type="domain" description="Peptidase M48" evidence="7">
    <location>
        <begin position="6"/>
        <end position="190"/>
    </location>
</feature>
<keyword evidence="1 6" id="KW-0645">Protease</keyword>
<evidence type="ECO:0000256" key="2">
    <source>
        <dbReference type="ARBA" id="ARBA00022723"/>
    </source>
</evidence>
<dbReference type="Proteomes" id="UP000027318">
    <property type="component" value="Unassembled WGS sequence"/>
</dbReference>
<dbReference type="Gene3D" id="3.30.2010.10">
    <property type="entry name" value="Metalloproteases ('zincins'), catalytic domain"/>
    <property type="match status" value="1"/>
</dbReference>
<evidence type="ECO:0000259" key="7">
    <source>
        <dbReference type="Pfam" id="PF01435"/>
    </source>
</evidence>
<accession>A0A063XW01</accession>
<evidence type="ECO:0000256" key="1">
    <source>
        <dbReference type="ARBA" id="ARBA00022670"/>
    </source>
</evidence>
<comment type="cofactor">
    <cofactor evidence="6">
        <name>Zn(2+)</name>
        <dbReference type="ChEBI" id="CHEBI:29105"/>
    </cofactor>
    <text evidence="6">Binds 1 zinc ion per subunit.</text>
</comment>
<evidence type="ECO:0000256" key="5">
    <source>
        <dbReference type="ARBA" id="ARBA00023049"/>
    </source>
</evidence>
<dbReference type="PANTHER" id="PTHR22726:SF1">
    <property type="entry name" value="METALLOENDOPEPTIDASE OMA1, MITOCHONDRIAL"/>
    <property type="match status" value="1"/>
</dbReference>
<reference evidence="8 9" key="1">
    <citation type="journal article" date="2005" name="Int. J. Syst. Evol. Microbiol.">
        <title>Nitrincola lacisaponensis gen. nov., sp. nov., a novel alkaliphilic bacterium isolated from an alkaline, saline lake.</title>
        <authorList>
            <person name="Dimitriu P.A."/>
            <person name="Shukla S.K."/>
            <person name="Conradt J."/>
            <person name="Marquez M.C."/>
            <person name="Ventosa A."/>
            <person name="Maglia A."/>
            <person name="Peyton B.M."/>
            <person name="Pinkart H.C."/>
            <person name="Mormile M.R."/>
        </authorList>
    </citation>
    <scope>NUCLEOTIDE SEQUENCE [LARGE SCALE GENOMIC DNA]</scope>
    <source>
        <strain evidence="8 9">4CA</strain>
    </source>
</reference>
<keyword evidence="3 6" id="KW-0378">Hydrolase</keyword>
<dbReference type="Pfam" id="PF01435">
    <property type="entry name" value="Peptidase_M48"/>
    <property type="match status" value="1"/>
</dbReference>
<keyword evidence="2" id="KW-0479">Metal-binding</keyword>
<name>A0A063XW01_9GAMM</name>
<gene>
    <name evidence="8" type="ORF">ADINL_2853</name>
</gene>
<dbReference type="InterPro" id="IPR011990">
    <property type="entry name" value="TPR-like_helical_dom_sf"/>
</dbReference>
<dbReference type="EMBL" id="JMSZ01000042">
    <property type="protein sequence ID" value="KDE38398.1"/>
    <property type="molecule type" value="Genomic_DNA"/>
</dbReference>
<organism evidence="8 9">
    <name type="scientific">Nitrincola lacisaponensis</name>
    <dbReference type="NCBI Taxonomy" id="267850"/>
    <lineage>
        <taxon>Bacteria</taxon>
        <taxon>Pseudomonadati</taxon>
        <taxon>Pseudomonadota</taxon>
        <taxon>Gammaproteobacteria</taxon>
        <taxon>Oceanospirillales</taxon>
        <taxon>Oceanospirillaceae</taxon>
        <taxon>Nitrincola</taxon>
    </lineage>
</organism>
<dbReference type="PANTHER" id="PTHR22726">
    <property type="entry name" value="METALLOENDOPEPTIDASE OMA1"/>
    <property type="match status" value="1"/>
</dbReference>
<dbReference type="PATRIC" id="fig|267850.7.peg.2804"/>
<dbReference type="GO" id="GO:0051603">
    <property type="term" value="P:proteolysis involved in protein catabolic process"/>
    <property type="evidence" value="ECO:0007669"/>
    <property type="project" value="TreeGrafter"/>
</dbReference>